<sequence length="162" mass="18897">MIRDRLKNRGLVKQYKDFLAWAMDAHDKRKKVIRPLVNAVLVAAGVAKWHRRLFGRPGYDKILLIPRADGLTLAQQEEELKNIIEHAKPFIIEHIAFVTDNHGFDATPGDLFTRLADSDLDEDDLSNLRELYNRRLQKALNARFPDRWLKRDRQDDSQSNQP</sequence>
<name>A0AAV4G024_9GAST</name>
<reference evidence="1 2" key="1">
    <citation type="journal article" date="2021" name="Elife">
        <title>Chloroplast acquisition without the gene transfer in kleptoplastic sea slugs, Plakobranchus ocellatus.</title>
        <authorList>
            <person name="Maeda T."/>
            <person name="Takahashi S."/>
            <person name="Yoshida T."/>
            <person name="Shimamura S."/>
            <person name="Takaki Y."/>
            <person name="Nagai Y."/>
            <person name="Toyoda A."/>
            <person name="Suzuki Y."/>
            <person name="Arimoto A."/>
            <person name="Ishii H."/>
            <person name="Satoh N."/>
            <person name="Nishiyama T."/>
            <person name="Hasebe M."/>
            <person name="Maruyama T."/>
            <person name="Minagawa J."/>
            <person name="Obokata J."/>
            <person name="Shigenobu S."/>
        </authorList>
    </citation>
    <scope>NUCLEOTIDE SEQUENCE [LARGE SCALE GENOMIC DNA]</scope>
</reference>
<accession>A0AAV4G024</accession>
<keyword evidence="2" id="KW-1185">Reference proteome</keyword>
<evidence type="ECO:0000313" key="2">
    <source>
        <dbReference type="Proteomes" id="UP000762676"/>
    </source>
</evidence>
<evidence type="ECO:0000313" key="1">
    <source>
        <dbReference type="EMBL" id="GFR78724.1"/>
    </source>
</evidence>
<organism evidence="1 2">
    <name type="scientific">Elysia marginata</name>
    <dbReference type="NCBI Taxonomy" id="1093978"/>
    <lineage>
        <taxon>Eukaryota</taxon>
        <taxon>Metazoa</taxon>
        <taxon>Spiralia</taxon>
        <taxon>Lophotrochozoa</taxon>
        <taxon>Mollusca</taxon>
        <taxon>Gastropoda</taxon>
        <taxon>Heterobranchia</taxon>
        <taxon>Euthyneura</taxon>
        <taxon>Panpulmonata</taxon>
        <taxon>Sacoglossa</taxon>
        <taxon>Placobranchoidea</taxon>
        <taxon>Plakobranchidae</taxon>
        <taxon>Elysia</taxon>
    </lineage>
</organism>
<dbReference type="Proteomes" id="UP000762676">
    <property type="component" value="Unassembled WGS sequence"/>
</dbReference>
<dbReference type="AlphaFoldDB" id="A0AAV4G024"/>
<proteinExistence type="predicted"/>
<protein>
    <submittedName>
        <fullName evidence="1">Uncharacterized protein</fullName>
    </submittedName>
</protein>
<dbReference type="EMBL" id="BMAT01011766">
    <property type="protein sequence ID" value="GFR78724.1"/>
    <property type="molecule type" value="Genomic_DNA"/>
</dbReference>
<comment type="caution">
    <text evidence="1">The sequence shown here is derived from an EMBL/GenBank/DDBJ whole genome shotgun (WGS) entry which is preliminary data.</text>
</comment>
<gene>
    <name evidence="1" type="ORF">ElyMa_005857100</name>
</gene>